<dbReference type="AlphaFoldDB" id="A0A1Z5IDZ6"/>
<protein>
    <submittedName>
        <fullName evidence="2">Uncharacterized protein</fullName>
    </submittedName>
</protein>
<accession>A0A1Z5IDZ6</accession>
<dbReference type="Proteomes" id="UP000198374">
    <property type="component" value="Unassembled WGS sequence"/>
</dbReference>
<keyword evidence="1" id="KW-0812">Transmembrane</keyword>
<sequence length="79" mass="9188">MRPIKPSKVFIEPYDDWNRRLRPLDTITFILLIGTIFYHPLWLALLTSIIAVTDAFASIGLIVLNALKKRKLSKKNHDR</sequence>
<keyword evidence="3" id="KW-1185">Reference proteome</keyword>
<reference evidence="2 3" key="1">
    <citation type="submission" date="2015-11" db="EMBL/GenBank/DDBJ databases">
        <title>Draft genome sequences of new species of the genus Lactobacillus isolated from orchardgrass silage.</title>
        <authorList>
            <person name="Tohno M."/>
            <person name="Tanizawa Y."/>
            <person name="Arita M."/>
        </authorList>
    </citation>
    <scope>NUCLEOTIDE SEQUENCE [LARGE SCALE GENOMIC DNA]</scope>
    <source>
        <strain evidence="2 3">IWT30</strain>
    </source>
</reference>
<name>A0A1Z5IDZ6_9LACO</name>
<dbReference type="OrthoDB" id="2298051at2"/>
<feature type="transmembrane region" description="Helical" evidence="1">
    <location>
        <begin position="21"/>
        <end position="38"/>
    </location>
</feature>
<feature type="transmembrane region" description="Helical" evidence="1">
    <location>
        <begin position="44"/>
        <end position="67"/>
    </location>
</feature>
<dbReference type="RefSeq" id="WP_089109780.1">
    <property type="nucleotide sequence ID" value="NZ_BCMF01000010.1"/>
</dbReference>
<dbReference type="EMBL" id="BCMF01000010">
    <property type="protein sequence ID" value="GAW99989.1"/>
    <property type="molecule type" value="Genomic_DNA"/>
</dbReference>
<proteinExistence type="predicted"/>
<evidence type="ECO:0000313" key="2">
    <source>
        <dbReference type="EMBL" id="GAW99989.1"/>
    </source>
</evidence>
<evidence type="ECO:0000256" key="1">
    <source>
        <dbReference type="SAM" id="Phobius"/>
    </source>
</evidence>
<organism evidence="2 3">
    <name type="scientific">Secundilactobacillus mixtipabuli</name>
    <dbReference type="NCBI Taxonomy" id="1435342"/>
    <lineage>
        <taxon>Bacteria</taxon>
        <taxon>Bacillati</taxon>
        <taxon>Bacillota</taxon>
        <taxon>Bacilli</taxon>
        <taxon>Lactobacillales</taxon>
        <taxon>Lactobacillaceae</taxon>
        <taxon>Secundilactobacillus</taxon>
    </lineage>
</organism>
<keyword evidence="1" id="KW-0472">Membrane</keyword>
<keyword evidence="1" id="KW-1133">Transmembrane helix</keyword>
<gene>
    <name evidence="2" type="ORF">IWT30_01969</name>
</gene>
<evidence type="ECO:0000313" key="3">
    <source>
        <dbReference type="Proteomes" id="UP000198374"/>
    </source>
</evidence>
<comment type="caution">
    <text evidence="2">The sequence shown here is derived from an EMBL/GenBank/DDBJ whole genome shotgun (WGS) entry which is preliminary data.</text>
</comment>